<dbReference type="PANTHER" id="PTHR40078">
    <property type="entry name" value="INTEGRAL MEMBRANE PROTEIN-RELATED"/>
    <property type="match status" value="1"/>
</dbReference>
<evidence type="ECO:0000313" key="2">
    <source>
        <dbReference type="EMBL" id="RSL34419.1"/>
    </source>
</evidence>
<evidence type="ECO:0000313" key="3">
    <source>
        <dbReference type="Proteomes" id="UP000275076"/>
    </source>
</evidence>
<dbReference type="OrthoDB" id="154912at2"/>
<keyword evidence="3" id="KW-1185">Reference proteome</keyword>
<keyword evidence="1" id="KW-0812">Transmembrane</keyword>
<feature type="transmembrane region" description="Helical" evidence="1">
    <location>
        <begin position="108"/>
        <end position="131"/>
    </location>
</feature>
<evidence type="ECO:0000256" key="1">
    <source>
        <dbReference type="SAM" id="Phobius"/>
    </source>
</evidence>
<comment type="caution">
    <text evidence="2">The sequence shown here is derived from an EMBL/GenBank/DDBJ whole genome shotgun (WGS) entry which is preliminary data.</text>
</comment>
<dbReference type="InterPro" id="IPR038750">
    <property type="entry name" value="YczE/YyaS-like"/>
</dbReference>
<protein>
    <submittedName>
        <fullName evidence="2">YitT family protein</fullName>
    </submittedName>
</protein>
<gene>
    <name evidence="2" type="ORF">D7Z54_04490</name>
</gene>
<dbReference type="Proteomes" id="UP000275076">
    <property type="component" value="Unassembled WGS sequence"/>
</dbReference>
<feature type="transmembrane region" description="Helical" evidence="1">
    <location>
        <begin position="163"/>
        <end position="195"/>
    </location>
</feature>
<keyword evidence="1" id="KW-0472">Membrane</keyword>
<feature type="transmembrane region" description="Helical" evidence="1">
    <location>
        <begin position="53"/>
        <end position="75"/>
    </location>
</feature>
<dbReference type="PANTHER" id="PTHR40078:SF1">
    <property type="entry name" value="INTEGRAL MEMBRANE PROTEIN"/>
    <property type="match status" value="1"/>
</dbReference>
<dbReference type="EMBL" id="RBVX01000003">
    <property type="protein sequence ID" value="RSL34419.1"/>
    <property type="molecule type" value="Genomic_DNA"/>
</dbReference>
<sequence>MERRFARNEHLLQRWLIFMMGLVIMSFGIALMIKAELGSAPWDVLHIGLQHQFGLTVGSWSIIIGIVIIGSTALMRRELPQAGGIVNMFLVGIFIDIFLLLLSTPDSFIMKLIMLVSGILVIGYGIGTYIAPECGAGPRDSLMLALQEKTGWKVSRVRGIMEIGVLLIGWLLGGPVFIGTILFCAGIGQVVGFALPQCQKIVYRLIERGGRHENINQRTLRSNHYDGSSKEIR</sequence>
<reference evidence="2 3" key="1">
    <citation type="submission" date="2018-10" db="EMBL/GenBank/DDBJ databases">
        <title>Draft genome sequence of Bacillus salarius IM0101, isolated from a hypersaline soil in Inner Mongolia, China.</title>
        <authorList>
            <person name="Yamprayoonswat W."/>
            <person name="Boonvisut S."/>
            <person name="Jumpathong W."/>
            <person name="Sittihan S."/>
            <person name="Ruangsuj P."/>
            <person name="Wanthongcharoen S."/>
            <person name="Thongpramul N."/>
            <person name="Pimmason S."/>
            <person name="Yu B."/>
            <person name="Yasawong M."/>
        </authorList>
    </citation>
    <scope>NUCLEOTIDE SEQUENCE [LARGE SCALE GENOMIC DNA]</scope>
    <source>
        <strain evidence="2 3">IM0101</strain>
    </source>
</reference>
<dbReference type="Pfam" id="PF19700">
    <property type="entry name" value="DUF6198"/>
    <property type="match status" value="1"/>
</dbReference>
<proteinExistence type="predicted"/>
<accession>A0A3R9P9M5</accession>
<keyword evidence="1" id="KW-1133">Transmembrane helix</keyword>
<dbReference type="AlphaFoldDB" id="A0A3R9P9M5"/>
<feature type="transmembrane region" description="Helical" evidence="1">
    <location>
        <begin position="12"/>
        <end position="33"/>
    </location>
</feature>
<feature type="transmembrane region" description="Helical" evidence="1">
    <location>
        <begin position="82"/>
        <end position="102"/>
    </location>
</feature>
<organism evidence="2 3">
    <name type="scientific">Salibacterium salarium</name>
    <dbReference type="NCBI Taxonomy" id="284579"/>
    <lineage>
        <taxon>Bacteria</taxon>
        <taxon>Bacillati</taxon>
        <taxon>Bacillota</taxon>
        <taxon>Bacilli</taxon>
        <taxon>Bacillales</taxon>
        <taxon>Bacillaceae</taxon>
    </lineage>
</organism>
<name>A0A3R9P9M5_9BACI</name>